<proteinExistence type="inferred from homology"/>
<evidence type="ECO:0000313" key="6">
    <source>
        <dbReference type="EMBL" id="MED6150742.1"/>
    </source>
</evidence>
<accession>A0ABU6TPK4</accession>
<dbReference type="Proteomes" id="UP001341840">
    <property type="component" value="Unassembled WGS sequence"/>
</dbReference>
<evidence type="ECO:0000256" key="3">
    <source>
        <dbReference type="ARBA" id="ARBA00022801"/>
    </source>
</evidence>
<feature type="compositionally biased region" description="Polar residues" evidence="4">
    <location>
        <begin position="1"/>
        <end position="11"/>
    </location>
</feature>
<reference evidence="6 7" key="1">
    <citation type="journal article" date="2023" name="Plants (Basel)">
        <title>Bridging the Gap: Combining Genomics and Transcriptomics Approaches to Understand Stylosanthes scabra, an Orphan Legume from the Brazilian Caatinga.</title>
        <authorList>
            <person name="Ferreira-Neto J.R.C."/>
            <person name="da Silva M.D."/>
            <person name="Binneck E."/>
            <person name="de Melo N.F."/>
            <person name="da Silva R.H."/>
            <person name="de Melo A.L.T.M."/>
            <person name="Pandolfi V."/>
            <person name="Bustamante F.O."/>
            <person name="Brasileiro-Vidal A.C."/>
            <person name="Benko-Iseppon A.M."/>
        </authorList>
    </citation>
    <scope>NUCLEOTIDE SEQUENCE [LARGE SCALE GENOMIC DNA]</scope>
    <source>
        <tissue evidence="6">Leaves</tissue>
    </source>
</reference>
<comment type="similarity">
    <text evidence="1">Belongs to the peptidase C48 family.</text>
</comment>
<gene>
    <name evidence="6" type="ORF">PIB30_075462</name>
</gene>
<name>A0ABU6TPK4_9FABA</name>
<evidence type="ECO:0000256" key="1">
    <source>
        <dbReference type="ARBA" id="ARBA00005234"/>
    </source>
</evidence>
<dbReference type="SUPFAM" id="SSF54001">
    <property type="entry name" value="Cysteine proteinases"/>
    <property type="match status" value="1"/>
</dbReference>
<evidence type="ECO:0000256" key="2">
    <source>
        <dbReference type="ARBA" id="ARBA00022670"/>
    </source>
</evidence>
<evidence type="ECO:0000256" key="4">
    <source>
        <dbReference type="SAM" id="MobiDB-lite"/>
    </source>
</evidence>
<dbReference type="InterPro" id="IPR038765">
    <property type="entry name" value="Papain-like_cys_pep_sf"/>
</dbReference>
<dbReference type="Gene3D" id="3.40.395.10">
    <property type="entry name" value="Adenoviral Proteinase, Chain A"/>
    <property type="match status" value="1"/>
</dbReference>
<dbReference type="Pfam" id="PF02902">
    <property type="entry name" value="Peptidase_C48"/>
    <property type="match status" value="1"/>
</dbReference>
<organism evidence="6 7">
    <name type="scientific">Stylosanthes scabra</name>
    <dbReference type="NCBI Taxonomy" id="79078"/>
    <lineage>
        <taxon>Eukaryota</taxon>
        <taxon>Viridiplantae</taxon>
        <taxon>Streptophyta</taxon>
        <taxon>Embryophyta</taxon>
        <taxon>Tracheophyta</taxon>
        <taxon>Spermatophyta</taxon>
        <taxon>Magnoliopsida</taxon>
        <taxon>eudicotyledons</taxon>
        <taxon>Gunneridae</taxon>
        <taxon>Pentapetalae</taxon>
        <taxon>rosids</taxon>
        <taxon>fabids</taxon>
        <taxon>Fabales</taxon>
        <taxon>Fabaceae</taxon>
        <taxon>Papilionoideae</taxon>
        <taxon>50 kb inversion clade</taxon>
        <taxon>dalbergioids sensu lato</taxon>
        <taxon>Dalbergieae</taxon>
        <taxon>Pterocarpus clade</taxon>
        <taxon>Stylosanthes</taxon>
    </lineage>
</organism>
<keyword evidence="3" id="KW-0378">Hydrolase</keyword>
<keyword evidence="7" id="KW-1185">Reference proteome</keyword>
<feature type="region of interest" description="Disordered" evidence="4">
    <location>
        <begin position="1"/>
        <end position="24"/>
    </location>
</feature>
<keyword evidence="2" id="KW-0645">Protease</keyword>
<feature type="domain" description="Ubiquitin-like protease family profile" evidence="5">
    <location>
        <begin position="364"/>
        <end position="402"/>
    </location>
</feature>
<comment type="caution">
    <text evidence="6">The sequence shown here is derived from an EMBL/GenBank/DDBJ whole genome shotgun (WGS) entry which is preliminary data.</text>
</comment>
<dbReference type="EMBL" id="JASCZI010091583">
    <property type="protein sequence ID" value="MED6150742.1"/>
    <property type="molecule type" value="Genomic_DNA"/>
</dbReference>
<evidence type="ECO:0000259" key="5">
    <source>
        <dbReference type="Pfam" id="PF02902"/>
    </source>
</evidence>
<evidence type="ECO:0000313" key="7">
    <source>
        <dbReference type="Proteomes" id="UP001341840"/>
    </source>
</evidence>
<sequence length="456" mass="52142">MSSEGSHNTTSNRDKHETAQSPSNVIVETLASPERKAVNIKGVVAQEKNTMMEAIEISSSHNEFANAGGKNNELRQKEVIVPAERILNKCGFEQYDLLNSEIEKMHEVVTNLQKMATAQQPVMPMMPYFQPMPSQFFNSMGGFNPNSPPFPSRSMPTMAFSPFTSPFRNPNPFPNQVMKDSIMKRLGTPNIKKASYDPKKSVLCVRRTDSKVSKAQAFKRGHYKQFIAEETQPTDIAMSLLNNPSPTGYYINQRDLGSSKLKPRNLGVEPPFWLSVLFAPPTNMGLEDTEIMVATYIFGTDKDNEFARYLSLTNFTVYQVFLLMGIRHEHSCIEQMILSWTVSPIKIIEDYKEAFMGYVEGLRKIYVPVNEDNLHWYLLVFDMNDRQVILLDSNPDPRKKSRKLFNIKHLVDDGTRMRIAIDLIMKSYNLKKNTIIKVAKKNYKKIEDKTKNLVKK</sequence>
<protein>
    <recommendedName>
        <fullName evidence="5">Ubiquitin-like protease family profile domain-containing protein</fullName>
    </recommendedName>
</protein>
<dbReference type="InterPro" id="IPR003653">
    <property type="entry name" value="Peptidase_C48_C"/>
</dbReference>